<comment type="caution">
    <text evidence="3">The sequence shown here is derived from an EMBL/GenBank/DDBJ whole genome shotgun (WGS) entry which is preliminary data.</text>
</comment>
<gene>
    <name evidence="3" type="ORF">CC99x_01069</name>
    <name evidence="4" type="ORF">CC99x_010980</name>
</gene>
<protein>
    <submittedName>
        <fullName evidence="3">Uncharacterized protein</fullName>
    </submittedName>
</protein>
<dbReference type="EMBL" id="LKHV01000004">
    <property type="protein sequence ID" value="KRG19074.1"/>
    <property type="molecule type" value="Genomic_DNA"/>
</dbReference>
<accession>A0A0Q9YNG6</accession>
<dbReference type="Proteomes" id="UP000051494">
    <property type="component" value="Unassembled WGS sequence"/>
</dbReference>
<evidence type="ECO:0000313" key="5">
    <source>
        <dbReference type="Proteomes" id="UP000051494"/>
    </source>
</evidence>
<dbReference type="EMBL" id="LKHV02000001">
    <property type="protein sequence ID" value="MCS5709424.1"/>
    <property type="molecule type" value="Genomic_DNA"/>
</dbReference>
<dbReference type="RefSeq" id="WP_057624184.1">
    <property type="nucleotide sequence ID" value="NZ_LKHV02000001.1"/>
</dbReference>
<dbReference type="AlphaFoldDB" id="A0A0Q9YNG6"/>
<keyword evidence="2" id="KW-0472">Membrane</keyword>
<evidence type="ECO:0000256" key="2">
    <source>
        <dbReference type="SAM" id="Phobius"/>
    </source>
</evidence>
<keyword evidence="1" id="KW-0175">Coiled coil</keyword>
<evidence type="ECO:0000313" key="3">
    <source>
        <dbReference type="EMBL" id="KRG19074.1"/>
    </source>
</evidence>
<feature type="transmembrane region" description="Helical" evidence="2">
    <location>
        <begin position="12"/>
        <end position="29"/>
    </location>
</feature>
<reference evidence="4" key="2">
    <citation type="journal article" date="2016" name="Genome Announc.">
        <title>Draft Genome Sequences of Two Novel Amoeba-Resistant Intranuclear Bacteria, 'Candidatus Berkiella cookevillensis' and 'Candidatus Berkiella aquae'.</title>
        <authorList>
            <person name="Mehari Y.T."/>
            <person name="Arivett B.A."/>
            <person name="Farone A.L."/>
            <person name="Gunderson J.H."/>
            <person name="Farone M.B."/>
        </authorList>
    </citation>
    <scope>NUCLEOTIDE SEQUENCE</scope>
    <source>
        <strain evidence="4">CC99</strain>
    </source>
</reference>
<keyword evidence="2" id="KW-1133">Transmembrane helix</keyword>
<dbReference type="PROSITE" id="PS51257">
    <property type="entry name" value="PROKAR_LIPOPROTEIN"/>
    <property type="match status" value="1"/>
</dbReference>
<reference evidence="4" key="3">
    <citation type="submission" date="2021-06" db="EMBL/GenBank/DDBJ databases">
        <title>Genomic Description and Analysis of Intracellular Bacteria, Candidatus Berkiella cookevillensis and Candidatus Berkiella aquae.</title>
        <authorList>
            <person name="Kidane D.T."/>
            <person name="Mehari Y.T."/>
            <person name="Rice F.C."/>
            <person name="Arivett B.A."/>
            <person name="Farone A.L."/>
            <person name="Berk S.G."/>
            <person name="Farone M.B."/>
        </authorList>
    </citation>
    <scope>NUCLEOTIDE SEQUENCE</scope>
    <source>
        <strain evidence="4">CC99</strain>
    </source>
</reference>
<evidence type="ECO:0000256" key="1">
    <source>
        <dbReference type="SAM" id="Coils"/>
    </source>
</evidence>
<keyword evidence="5" id="KW-1185">Reference proteome</keyword>
<name>A0A0Q9YNG6_9GAMM</name>
<feature type="transmembrane region" description="Helical" evidence="2">
    <location>
        <begin position="35"/>
        <end position="54"/>
    </location>
</feature>
<reference evidence="3" key="1">
    <citation type="submission" date="2015-09" db="EMBL/GenBank/DDBJ databases">
        <title>Draft Genome Sequences of Two Novel Amoeba-resistant Intranuclear Bacteria, Candidatus Berkiella cookevillensis and Candidatus Berkiella aquae.</title>
        <authorList>
            <person name="Mehari Y.T."/>
            <person name="Arivett B.A."/>
            <person name="Farone A.L."/>
            <person name="Gunderson J.H."/>
            <person name="Farone M.B."/>
        </authorList>
    </citation>
    <scope>NUCLEOTIDE SEQUENCE [LARGE SCALE GENOMIC DNA]</scope>
    <source>
        <strain evidence="3">CC99</strain>
    </source>
</reference>
<organism evidence="3">
    <name type="scientific">Candidatus Berkiella cookevillensis</name>
    <dbReference type="NCBI Taxonomy" id="437022"/>
    <lineage>
        <taxon>Bacteria</taxon>
        <taxon>Pseudomonadati</taxon>
        <taxon>Pseudomonadota</taxon>
        <taxon>Gammaproteobacteria</taxon>
        <taxon>Candidatus Berkiellales</taxon>
        <taxon>Candidatus Berkiellaceae</taxon>
        <taxon>Candidatus Berkiella</taxon>
    </lineage>
</organism>
<sequence length="165" mass="17928">MANAMHRNHLHNGITAGFTVIFSACLYSAGWSSLANLSIALSSGVGIFVLLKLADLCVALQRVSDNANQTVTYFNEDIINELKQTIDKANKVLDKSEQTLGSVNQEMVPNLTQTLDHVRETAQQAKSLVEKTSGKVDEMLSGQLVLQLGTAPQSNPNHSKKDKPH</sequence>
<feature type="coiled-coil region" evidence="1">
    <location>
        <begin position="79"/>
        <end position="106"/>
    </location>
</feature>
<proteinExistence type="predicted"/>
<evidence type="ECO:0000313" key="4">
    <source>
        <dbReference type="EMBL" id="MCS5709424.1"/>
    </source>
</evidence>
<keyword evidence="2" id="KW-0812">Transmembrane</keyword>